<gene>
    <name evidence="1" type="ORF">Lalb_Chr15g0085791</name>
</gene>
<proteinExistence type="predicted"/>
<evidence type="ECO:0000313" key="2">
    <source>
        <dbReference type="Proteomes" id="UP000447434"/>
    </source>
</evidence>
<dbReference type="Proteomes" id="UP000447434">
    <property type="component" value="Chromosome 15"/>
</dbReference>
<comment type="caution">
    <text evidence="1">The sequence shown here is derived from an EMBL/GenBank/DDBJ whole genome shotgun (WGS) entry which is preliminary data.</text>
</comment>
<dbReference type="OrthoDB" id="1422777at2759"/>
<name>A0A6A4PDX4_LUPAL</name>
<evidence type="ECO:0000313" key="1">
    <source>
        <dbReference type="EMBL" id="KAE9598888.1"/>
    </source>
</evidence>
<sequence length="48" mass="5656">MPRSTFEDILSDGKFLDIQMSPPDSSPKKVVFIMRDQMYIHFQFINGF</sequence>
<dbReference type="EMBL" id="WOCE01000015">
    <property type="protein sequence ID" value="KAE9598888.1"/>
    <property type="molecule type" value="Genomic_DNA"/>
</dbReference>
<organism evidence="1 2">
    <name type="scientific">Lupinus albus</name>
    <name type="common">White lupine</name>
    <name type="synonym">Lupinus termis</name>
    <dbReference type="NCBI Taxonomy" id="3870"/>
    <lineage>
        <taxon>Eukaryota</taxon>
        <taxon>Viridiplantae</taxon>
        <taxon>Streptophyta</taxon>
        <taxon>Embryophyta</taxon>
        <taxon>Tracheophyta</taxon>
        <taxon>Spermatophyta</taxon>
        <taxon>Magnoliopsida</taxon>
        <taxon>eudicotyledons</taxon>
        <taxon>Gunneridae</taxon>
        <taxon>Pentapetalae</taxon>
        <taxon>rosids</taxon>
        <taxon>fabids</taxon>
        <taxon>Fabales</taxon>
        <taxon>Fabaceae</taxon>
        <taxon>Papilionoideae</taxon>
        <taxon>50 kb inversion clade</taxon>
        <taxon>genistoids sensu lato</taxon>
        <taxon>core genistoids</taxon>
        <taxon>Genisteae</taxon>
        <taxon>Lupinus</taxon>
    </lineage>
</organism>
<reference evidence="2" key="1">
    <citation type="journal article" date="2020" name="Nat. Commun.">
        <title>Genome sequence of the cluster root forming white lupin.</title>
        <authorList>
            <person name="Hufnagel B."/>
            <person name="Marques A."/>
            <person name="Soriano A."/>
            <person name="Marques L."/>
            <person name="Divol F."/>
            <person name="Doumas P."/>
            <person name="Sallet E."/>
            <person name="Mancinotti D."/>
            <person name="Carrere S."/>
            <person name="Marande W."/>
            <person name="Arribat S."/>
            <person name="Keller J."/>
            <person name="Huneau C."/>
            <person name="Blein T."/>
            <person name="Aime D."/>
            <person name="Laguerre M."/>
            <person name="Taylor J."/>
            <person name="Schubert V."/>
            <person name="Nelson M."/>
            <person name="Geu-Flores F."/>
            <person name="Crespi M."/>
            <person name="Gallardo-Guerrero K."/>
            <person name="Delaux P.-M."/>
            <person name="Salse J."/>
            <person name="Berges H."/>
            <person name="Guyot R."/>
            <person name="Gouzy J."/>
            <person name="Peret B."/>
        </authorList>
    </citation>
    <scope>NUCLEOTIDE SEQUENCE [LARGE SCALE GENOMIC DNA]</scope>
    <source>
        <strain evidence="2">cv. Amiga</strain>
    </source>
</reference>
<dbReference type="AlphaFoldDB" id="A0A6A4PDX4"/>
<protein>
    <submittedName>
        <fullName evidence="1">Uncharacterized protein</fullName>
    </submittedName>
</protein>
<keyword evidence="2" id="KW-1185">Reference proteome</keyword>
<accession>A0A6A4PDX4</accession>